<keyword evidence="8" id="KW-1185">Reference proteome</keyword>
<dbReference type="SUPFAM" id="SSF58104">
    <property type="entry name" value="Methyl-accepting chemotaxis protein (MCP) signaling domain"/>
    <property type="match status" value="1"/>
</dbReference>
<dbReference type="GO" id="GO:0004888">
    <property type="term" value="F:transmembrane signaling receptor activity"/>
    <property type="evidence" value="ECO:0007669"/>
    <property type="project" value="InterPro"/>
</dbReference>
<gene>
    <name evidence="7" type="ORF">SAMN06265795_12714</name>
</gene>
<evidence type="ECO:0000259" key="5">
    <source>
        <dbReference type="PROSITE" id="PS50111"/>
    </source>
</evidence>
<evidence type="ECO:0000256" key="1">
    <source>
        <dbReference type="ARBA" id="ARBA00022481"/>
    </source>
</evidence>
<dbReference type="AlphaFoldDB" id="A0A239LV73"/>
<feature type="domain" description="HAMP" evidence="6">
    <location>
        <begin position="209"/>
        <end position="261"/>
    </location>
</feature>
<dbReference type="PANTHER" id="PTHR43531">
    <property type="entry name" value="PROTEIN ICFG"/>
    <property type="match status" value="1"/>
</dbReference>
<dbReference type="InterPro" id="IPR051310">
    <property type="entry name" value="MCP_chemotaxis"/>
</dbReference>
<dbReference type="PANTHER" id="PTHR43531:SF14">
    <property type="entry name" value="METHYL-ACCEPTING CHEMOTAXIS PROTEIN I-RELATED"/>
    <property type="match status" value="1"/>
</dbReference>
<dbReference type="RefSeq" id="WP_089401661.1">
    <property type="nucleotide sequence ID" value="NZ_FZOT01000027.1"/>
</dbReference>
<accession>A0A239LV73</accession>
<evidence type="ECO:0000313" key="7">
    <source>
        <dbReference type="EMBL" id="SNT34577.1"/>
    </source>
</evidence>
<evidence type="ECO:0000256" key="4">
    <source>
        <dbReference type="SAM" id="Phobius"/>
    </source>
</evidence>
<keyword evidence="3" id="KW-0807">Transducer</keyword>
<feature type="transmembrane region" description="Helical" evidence="4">
    <location>
        <begin position="12"/>
        <end position="31"/>
    </location>
</feature>
<dbReference type="GO" id="GO:0007165">
    <property type="term" value="P:signal transduction"/>
    <property type="evidence" value="ECO:0007669"/>
    <property type="project" value="UniProtKB-KW"/>
</dbReference>
<proteinExistence type="inferred from homology"/>
<evidence type="ECO:0000256" key="2">
    <source>
        <dbReference type="ARBA" id="ARBA00029447"/>
    </source>
</evidence>
<evidence type="ECO:0000313" key="8">
    <source>
        <dbReference type="Proteomes" id="UP000198284"/>
    </source>
</evidence>
<organism evidence="7 8">
    <name type="scientific">Noviherbaspirillum humi</name>
    <dbReference type="NCBI Taxonomy" id="1688639"/>
    <lineage>
        <taxon>Bacteria</taxon>
        <taxon>Pseudomonadati</taxon>
        <taxon>Pseudomonadota</taxon>
        <taxon>Betaproteobacteria</taxon>
        <taxon>Burkholderiales</taxon>
        <taxon>Oxalobacteraceae</taxon>
        <taxon>Noviherbaspirillum</taxon>
    </lineage>
</organism>
<dbReference type="Pfam" id="PF00015">
    <property type="entry name" value="MCPsignal"/>
    <property type="match status" value="1"/>
</dbReference>
<dbReference type="PROSITE" id="PS50885">
    <property type="entry name" value="HAMP"/>
    <property type="match status" value="1"/>
</dbReference>
<protein>
    <submittedName>
        <fullName evidence="7">Methyl-accepting chemotaxis protein</fullName>
    </submittedName>
</protein>
<dbReference type="InterPro" id="IPR004089">
    <property type="entry name" value="MCPsignal_dom"/>
</dbReference>
<keyword evidence="4" id="KW-1133">Transmembrane helix</keyword>
<keyword evidence="1" id="KW-0488">Methylation</keyword>
<dbReference type="FunFam" id="1.10.287.950:FF:000002">
    <property type="entry name" value="Methyl-accepting chemotaxis protein"/>
    <property type="match status" value="1"/>
</dbReference>
<evidence type="ECO:0000256" key="3">
    <source>
        <dbReference type="PROSITE-ProRule" id="PRU00284"/>
    </source>
</evidence>
<dbReference type="Pfam" id="PF00672">
    <property type="entry name" value="HAMP"/>
    <property type="match status" value="1"/>
</dbReference>
<dbReference type="Gene3D" id="1.10.287.950">
    <property type="entry name" value="Methyl-accepting chemotaxis protein"/>
    <property type="match status" value="1"/>
</dbReference>
<dbReference type="InterPro" id="IPR004090">
    <property type="entry name" value="Chemotax_Me-accpt_rcpt"/>
</dbReference>
<reference evidence="7 8" key="1">
    <citation type="submission" date="2017-06" db="EMBL/GenBank/DDBJ databases">
        <authorList>
            <person name="Kim H.J."/>
            <person name="Triplett B.A."/>
        </authorList>
    </citation>
    <scope>NUCLEOTIDE SEQUENCE [LARGE SCALE GENOMIC DNA]</scope>
    <source>
        <strain evidence="7 8">U15</strain>
    </source>
</reference>
<dbReference type="CDD" id="cd06225">
    <property type="entry name" value="HAMP"/>
    <property type="match status" value="1"/>
</dbReference>
<dbReference type="GO" id="GO:0006935">
    <property type="term" value="P:chemotaxis"/>
    <property type="evidence" value="ECO:0007669"/>
    <property type="project" value="InterPro"/>
</dbReference>
<dbReference type="SMART" id="SM00283">
    <property type="entry name" value="MA"/>
    <property type="match status" value="1"/>
</dbReference>
<dbReference type="OrthoDB" id="8555762at2"/>
<dbReference type="Gene3D" id="6.10.340.10">
    <property type="match status" value="1"/>
</dbReference>
<feature type="transmembrane region" description="Helical" evidence="4">
    <location>
        <begin position="188"/>
        <end position="207"/>
    </location>
</feature>
<dbReference type="EMBL" id="FZOT01000027">
    <property type="protein sequence ID" value="SNT34577.1"/>
    <property type="molecule type" value="Genomic_DNA"/>
</dbReference>
<dbReference type="CDD" id="cd11386">
    <property type="entry name" value="MCP_signal"/>
    <property type="match status" value="1"/>
</dbReference>
<sequence>MKLRDLRIRTRLTIGFALLIAMMIALSAFALSQMQGIDRRVAHEDKVFSDRLERLYQAREALAQTGIAARNAYVFFKDDDARKELAIVDQQRALFLEALKQAAPHFSGSADFAKVQKGLDQMAEELKRPRKYRETGQMKEFGEFLVNECSPLRRQIVADMDVVINQAEQEMAGAAAAVHDIIAQSRNLIVLAAALALAFGVGLALILSRSITAPISSAVAFAKQVSVGDLTARVEVESSDETGQLLQALQDMNGNLARIVTEVRGGTERIATASSQVAAGNQDLSARTEQQAASLEETASSMEEMTSTVKQNADNARQANALAATASEVASKGGQVIDQVVLTMDAINASAAKIADIISVIDGIAFQTNILALNAAVEAARAGEQGRGFAVVATEVRTLAQRSASAAKEIKALIGDSVDKVQTGSRLVSDAGKTMHEIVASVRSVTDIMAEISAASAEQTAGIEQINQVVTQMDQTTQQNAALVEQAASASRSMQDQASRLAQSVAVFKLDETGAVETEAQAAYVAPQAPASVGQAAARVPKAIGRTRSPRLAGVGKLPLSVRHG</sequence>
<comment type="similarity">
    <text evidence="2">Belongs to the methyl-accepting chemotaxis (MCP) protein family.</text>
</comment>
<dbReference type="PROSITE" id="PS50111">
    <property type="entry name" value="CHEMOTAXIS_TRANSDUC_2"/>
    <property type="match status" value="1"/>
</dbReference>
<keyword evidence="4" id="KW-0812">Transmembrane</keyword>
<dbReference type="InterPro" id="IPR003660">
    <property type="entry name" value="HAMP_dom"/>
</dbReference>
<evidence type="ECO:0000259" key="6">
    <source>
        <dbReference type="PROSITE" id="PS50885"/>
    </source>
</evidence>
<keyword evidence="4" id="KW-0472">Membrane</keyword>
<dbReference type="Proteomes" id="UP000198284">
    <property type="component" value="Unassembled WGS sequence"/>
</dbReference>
<feature type="domain" description="Methyl-accepting transducer" evidence="5">
    <location>
        <begin position="266"/>
        <end position="495"/>
    </location>
</feature>
<dbReference type="SMART" id="SM00304">
    <property type="entry name" value="HAMP"/>
    <property type="match status" value="1"/>
</dbReference>
<dbReference type="GO" id="GO:0005886">
    <property type="term" value="C:plasma membrane"/>
    <property type="evidence" value="ECO:0007669"/>
    <property type="project" value="TreeGrafter"/>
</dbReference>
<dbReference type="PRINTS" id="PR00260">
    <property type="entry name" value="CHEMTRNSDUCR"/>
</dbReference>
<name>A0A239LV73_9BURK</name>